<feature type="compositionally biased region" description="Acidic residues" evidence="1">
    <location>
        <begin position="87"/>
        <end position="99"/>
    </location>
</feature>
<feature type="region of interest" description="Disordered" evidence="1">
    <location>
        <begin position="1"/>
        <end position="100"/>
    </location>
</feature>
<comment type="caution">
    <text evidence="2">The sequence shown here is derived from an EMBL/GenBank/DDBJ whole genome shotgun (WGS) entry which is preliminary data.</text>
</comment>
<evidence type="ECO:0000256" key="1">
    <source>
        <dbReference type="SAM" id="MobiDB-lite"/>
    </source>
</evidence>
<dbReference type="AlphaFoldDB" id="A0A0G1RSE6"/>
<dbReference type="EMBL" id="LCMI01000007">
    <property type="protein sequence ID" value="KKU32878.1"/>
    <property type="molecule type" value="Genomic_DNA"/>
</dbReference>
<feature type="region of interest" description="Disordered" evidence="1">
    <location>
        <begin position="115"/>
        <end position="220"/>
    </location>
</feature>
<accession>A0A0G1RSE6</accession>
<evidence type="ECO:0000313" key="2">
    <source>
        <dbReference type="EMBL" id="KKU32878.1"/>
    </source>
</evidence>
<evidence type="ECO:0000313" key="3">
    <source>
        <dbReference type="Proteomes" id="UP000034794"/>
    </source>
</evidence>
<feature type="compositionally biased region" description="Polar residues" evidence="1">
    <location>
        <begin position="61"/>
        <end position="77"/>
    </location>
</feature>
<feature type="compositionally biased region" description="Basic and acidic residues" evidence="1">
    <location>
        <begin position="162"/>
        <end position="183"/>
    </location>
</feature>
<protein>
    <submittedName>
        <fullName evidence="2">Uncharacterized protein</fullName>
    </submittedName>
</protein>
<feature type="compositionally biased region" description="Basic and acidic residues" evidence="1">
    <location>
        <begin position="196"/>
        <end position="208"/>
    </location>
</feature>
<reference evidence="2 3" key="1">
    <citation type="journal article" date="2015" name="Nature">
        <title>rRNA introns, odd ribosomes, and small enigmatic genomes across a large radiation of phyla.</title>
        <authorList>
            <person name="Brown C.T."/>
            <person name="Hug L.A."/>
            <person name="Thomas B.C."/>
            <person name="Sharon I."/>
            <person name="Castelle C.J."/>
            <person name="Singh A."/>
            <person name="Wilkins M.J."/>
            <person name="Williams K.H."/>
            <person name="Banfield J.F."/>
        </authorList>
    </citation>
    <scope>NUCLEOTIDE SEQUENCE [LARGE SCALE GENOMIC DNA]</scope>
</reference>
<name>A0A0G1RSE6_9BACT</name>
<sequence length="255" mass="28529">MPFKSWNEMTDGQEGESPFSPTGPTGDIPRTAESSDLLTKAGTGETLDPVAAEKARKKYRAQSSQDIGRLQANSVSSDMGFGNPGEADTDEEAPEDYSEEISHDGYQVIRPANAGQVEKQLQTKLKKSYTESTDPQDIEGEKDNWIGDSPTLTEADLPHFNANEHNREPKGDNSRIDMGRYDARMPSPNLESSASDLEKENQDRKLWRDPLVPELMDEPGFPEEIAKEELRLARKKGYVTEAREEEIKKRAREGR</sequence>
<dbReference type="Proteomes" id="UP000034794">
    <property type="component" value="Unassembled WGS sequence"/>
</dbReference>
<gene>
    <name evidence="2" type="ORF">UX47_C0007G0122</name>
</gene>
<organism evidence="2 3">
    <name type="scientific">Candidatus Collierbacteria bacterium GW2011_GWA2_46_26</name>
    <dbReference type="NCBI Taxonomy" id="1618381"/>
    <lineage>
        <taxon>Bacteria</taxon>
        <taxon>Candidatus Collieribacteriota</taxon>
    </lineage>
</organism>
<proteinExistence type="predicted"/>